<comment type="similarity">
    <text evidence="2">Belongs to the Gram-negative porin family.</text>
</comment>
<keyword evidence="4" id="KW-0472">Membrane</keyword>
<dbReference type="PRINTS" id="PR00183">
    <property type="entry name" value="ECOLIPORIN"/>
</dbReference>
<dbReference type="InterPro" id="IPR023614">
    <property type="entry name" value="Porin_dom_sf"/>
</dbReference>
<keyword evidence="8" id="KW-1185">Reference proteome</keyword>
<evidence type="ECO:0000313" key="8">
    <source>
        <dbReference type="Proteomes" id="UP000267448"/>
    </source>
</evidence>
<evidence type="ECO:0000256" key="5">
    <source>
        <dbReference type="SAM" id="MobiDB-lite"/>
    </source>
</evidence>
<evidence type="ECO:0000256" key="1">
    <source>
        <dbReference type="ARBA" id="ARBA00004571"/>
    </source>
</evidence>
<feature type="chain" id="PRO_5019547916" evidence="6">
    <location>
        <begin position="22"/>
        <end position="403"/>
    </location>
</feature>
<dbReference type="GO" id="GO:0009279">
    <property type="term" value="C:cell outer membrane"/>
    <property type="evidence" value="ECO:0007669"/>
    <property type="project" value="UniProtKB-SubCell"/>
</dbReference>
<dbReference type="RefSeq" id="WP_126523476.1">
    <property type="nucleotide sequence ID" value="NZ_RXNU01000028.1"/>
</dbReference>
<accession>A0A431WKJ1</accession>
<dbReference type="Gene3D" id="2.40.160.10">
    <property type="entry name" value="Porin"/>
    <property type="match status" value="1"/>
</dbReference>
<dbReference type="PANTHER" id="PTHR34501">
    <property type="entry name" value="PROTEIN YDDL-RELATED"/>
    <property type="match status" value="1"/>
</dbReference>
<feature type="signal peptide" evidence="6">
    <location>
        <begin position="1"/>
        <end position="21"/>
    </location>
</feature>
<gene>
    <name evidence="7" type="ORF">EKG38_24360</name>
</gene>
<dbReference type="Pfam" id="PF00267">
    <property type="entry name" value="Porin_1"/>
    <property type="match status" value="1"/>
</dbReference>
<dbReference type="GO" id="GO:0034220">
    <property type="term" value="P:monoatomic ion transmembrane transport"/>
    <property type="evidence" value="ECO:0007669"/>
    <property type="project" value="InterPro"/>
</dbReference>
<dbReference type="InterPro" id="IPR001897">
    <property type="entry name" value="Porin_gammaproteobac"/>
</dbReference>
<proteinExistence type="inferred from homology"/>
<feature type="region of interest" description="Disordered" evidence="5">
    <location>
        <begin position="198"/>
        <end position="217"/>
    </location>
</feature>
<reference evidence="7 8" key="1">
    <citation type="submission" date="2018-12" db="EMBL/GenBank/DDBJ databases">
        <authorList>
            <person name="Yu L."/>
        </authorList>
    </citation>
    <scope>NUCLEOTIDE SEQUENCE [LARGE SCALE GENOMIC DNA]</scope>
    <source>
        <strain evidence="7 8">HAW-EB2</strain>
    </source>
</reference>
<comment type="subcellular location">
    <subcellularLocation>
        <location evidence="1">Cell outer membrane</location>
        <topology evidence="1">Multi-pass membrane protein</topology>
    </subcellularLocation>
</comment>
<evidence type="ECO:0000256" key="4">
    <source>
        <dbReference type="ARBA" id="ARBA00023136"/>
    </source>
</evidence>
<comment type="caution">
    <text evidence="7">The sequence shown here is derived from an EMBL/GenBank/DDBJ whole genome shotgun (WGS) entry which is preliminary data.</text>
</comment>
<dbReference type="InterPro" id="IPR033900">
    <property type="entry name" value="Gram_neg_porin_domain"/>
</dbReference>
<protein>
    <submittedName>
        <fullName evidence="7">Porin</fullName>
    </submittedName>
</protein>
<dbReference type="CDD" id="cd00342">
    <property type="entry name" value="gram_neg_porins"/>
    <property type="match status" value="1"/>
</dbReference>
<evidence type="ECO:0000256" key="3">
    <source>
        <dbReference type="ARBA" id="ARBA00022729"/>
    </source>
</evidence>
<keyword evidence="3 6" id="KW-0732">Signal</keyword>
<dbReference type="SUPFAM" id="SSF56935">
    <property type="entry name" value="Porins"/>
    <property type="match status" value="1"/>
</dbReference>
<dbReference type="EMBL" id="RXNU01000028">
    <property type="protein sequence ID" value="RTR35916.1"/>
    <property type="molecule type" value="Genomic_DNA"/>
</dbReference>
<dbReference type="Proteomes" id="UP000267448">
    <property type="component" value="Unassembled WGS sequence"/>
</dbReference>
<dbReference type="InterPro" id="IPR001702">
    <property type="entry name" value="Porin_Gram-ve"/>
</dbReference>
<evidence type="ECO:0000256" key="2">
    <source>
        <dbReference type="ARBA" id="ARBA00007539"/>
    </source>
</evidence>
<dbReference type="OrthoDB" id="784582at2"/>
<sequence>MKKTLVASALAAVIFVPSVSAIEIYKDDKNAVEIGGWMDARIINTQGATEVVNGASRINFGFTREMSDGWKAFTKLEWSVNPFGNSDIEYNNDSAFSSESDEFLHNRLGYVGLGHDTYGSLTIGKQWGAWYDVVYNTNLVNTWDGNASGTYTYNKADGAINGTGRGDNTVQYRNAFGDVSFALQVQLKQDSFDLTESSLDNNSNPFPTADKNFMTGSSTASTSETIATVEYNNTVGGSITYAATDMLTLTAGFNLGEFDGTMASGEGISETDYIYGAGLTWGGFEQPGFYAAININKNEFHDTDNMGRLMHDAVGLESLFSYKFDNGLKPIFAYNYLKAGDAYEAFYNDGEFKRQFIVAGLHFVWDEQTMLYLEARKDLSEFNAGNQTPDESDGVAIGIRYYL</sequence>
<organism evidence="7 8">
    <name type="scientific">Shewanella canadensis</name>
    <dbReference type="NCBI Taxonomy" id="271096"/>
    <lineage>
        <taxon>Bacteria</taxon>
        <taxon>Pseudomonadati</taxon>
        <taxon>Pseudomonadota</taxon>
        <taxon>Gammaproteobacteria</taxon>
        <taxon>Alteromonadales</taxon>
        <taxon>Shewanellaceae</taxon>
        <taxon>Shewanella</taxon>
    </lineage>
</organism>
<dbReference type="GO" id="GO:0015288">
    <property type="term" value="F:porin activity"/>
    <property type="evidence" value="ECO:0007669"/>
    <property type="project" value="InterPro"/>
</dbReference>
<dbReference type="AlphaFoldDB" id="A0A431WKJ1"/>
<dbReference type="InterPro" id="IPR050298">
    <property type="entry name" value="Gram-neg_bact_OMP"/>
</dbReference>
<name>A0A431WKJ1_9GAMM</name>
<dbReference type="PANTHER" id="PTHR34501:SF2">
    <property type="entry name" value="OUTER MEMBRANE PORIN F-RELATED"/>
    <property type="match status" value="1"/>
</dbReference>
<evidence type="ECO:0000256" key="6">
    <source>
        <dbReference type="SAM" id="SignalP"/>
    </source>
</evidence>
<evidence type="ECO:0000313" key="7">
    <source>
        <dbReference type="EMBL" id="RTR35916.1"/>
    </source>
</evidence>